<evidence type="ECO:0000313" key="13">
    <source>
        <dbReference type="EMBL" id="MED6112720.1"/>
    </source>
</evidence>
<evidence type="ECO:0000256" key="7">
    <source>
        <dbReference type="ARBA" id="ARBA00023002"/>
    </source>
</evidence>
<evidence type="ECO:0000256" key="4">
    <source>
        <dbReference type="ARBA" id="ARBA00022692"/>
    </source>
</evidence>
<accession>A0ABU6QLF5</accession>
<evidence type="ECO:0000256" key="3">
    <source>
        <dbReference type="ARBA" id="ARBA00022617"/>
    </source>
</evidence>
<gene>
    <name evidence="13" type="ORF">PIB30_064181</name>
</gene>
<dbReference type="PRINTS" id="PR00463">
    <property type="entry name" value="EP450I"/>
</dbReference>
<evidence type="ECO:0000256" key="9">
    <source>
        <dbReference type="ARBA" id="ARBA00023033"/>
    </source>
</evidence>
<evidence type="ECO:0000256" key="2">
    <source>
        <dbReference type="ARBA" id="ARBA00010617"/>
    </source>
</evidence>
<dbReference type="Pfam" id="PF00067">
    <property type="entry name" value="p450"/>
    <property type="match status" value="1"/>
</dbReference>
<dbReference type="PROSITE" id="PS00086">
    <property type="entry name" value="CYTOCHROME_P450"/>
    <property type="match status" value="1"/>
</dbReference>
<dbReference type="InterPro" id="IPR017972">
    <property type="entry name" value="Cyt_P450_CS"/>
</dbReference>
<dbReference type="Proteomes" id="UP001341840">
    <property type="component" value="Unassembled WGS sequence"/>
</dbReference>
<dbReference type="SUPFAM" id="SSF48264">
    <property type="entry name" value="Cytochrome P450"/>
    <property type="match status" value="1"/>
</dbReference>
<evidence type="ECO:0000256" key="10">
    <source>
        <dbReference type="ARBA" id="ARBA00023136"/>
    </source>
</evidence>
<keyword evidence="8 11" id="KW-0408">Iron</keyword>
<comment type="caution">
    <text evidence="13">The sequence shown here is derived from an EMBL/GenBank/DDBJ whole genome shotgun (WGS) entry which is preliminary data.</text>
</comment>
<keyword evidence="9 11" id="KW-0503">Monooxygenase</keyword>
<keyword evidence="7 11" id="KW-0560">Oxidoreductase</keyword>
<dbReference type="PANTHER" id="PTHR24282:SF255">
    <property type="entry name" value="CYTOCHROME P450 72A11-RELATED"/>
    <property type="match status" value="1"/>
</dbReference>
<comment type="subcellular location">
    <subcellularLocation>
        <location evidence="1">Membrane</location>
        <topology evidence="1">Single-pass membrane protein</topology>
    </subcellularLocation>
</comment>
<keyword evidence="10 12" id="KW-0472">Membrane</keyword>
<dbReference type="InterPro" id="IPR002401">
    <property type="entry name" value="Cyt_P450_E_grp-I"/>
</dbReference>
<protein>
    <recommendedName>
        <fullName evidence="15">Cytochrome P450</fullName>
    </recommendedName>
</protein>
<keyword evidence="4 12" id="KW-0812">Transmembrane</keyword>
<sequence length="529" mass="60368">MMLLQGKHQMEATRAMITGASIAITLAVVYWAWKVVNWLWMRPKRLEKLLRKQGLNGNSYRPFVGDVLEMVKMGTEATSKPMNQLSDDIVPRIFSFFCHTINKYGKNSFTWFGPTPRIIVTDPQLVKDLLNNNHDFPKPYVNPLISILVTGLVNLEGEKWNKHRRIINPAFHVEKLKSMLPTFFKICNDMINKWEEKLASEGGSCEMDVWPSLQNLTSEIISQTAFGNLEEGRRITELQKEQIQLISKVILKVSIPGWRFLPTSTKRRIMQIDREIEELLIDMITKREKAFEAGEATKNDLLGILLESNHKEIQEHGNNKDVGMTLKDVIEESKVFYVAGQETTSNLLVWTIVLLSRFPDWQARARDEVIEFFGNQKPDFDGLSHLKIVTMILYEVLRLYPPATIVVRTVHKDMKLGNLTLPEGVQIAIPSLMIHHDSTLWGDDANEFKPDRFSEGVLKATNGQVSFLPFGWGPRICIGQNFAILEAKMALALILQRFSFELSPAYSHAPITSQTLGPKYGAQVLLHRL</sequence>
<evidence type="ECO:0000256" key="8">
    <source>
        <dbReference type="ARBA" id="ARBA00023004"/>
    </source>
</evidence>
<keyword evidence="6 12" id="KW-1133">Transmembrane helix</keyword>
<organism evidence="13 14">
    <name type="scientific">Stylosanthes scabra</name>
    <dbReference type="NCBI Taxonomy" id="79078"/>
    <lineage>
        <taxon>Eukaryota</taxon>
        <taxon>Viridiplantae</taxon>
        <taxon>Streptophyta</taxon>
        <taxon>Embryophyta</taxon>
        <taxon>Tracheophyta</taxon>
        <taxon>Spermatophyta</taxon>
        <taxon>Magnoliopsida</taxon>
        <taxon>eudicotyledons</taxon>
        <taxon>Gunneridae</taxon>
        <taxon>Pentapetalae</taxon>
        <taxon>rosids</taxon>
        <taxon>fabids</taxon>
        <taxon>Fabales</taxon>
        <taxon>Fabaceae</taxon>
        <taxon>Papilionoideae</taxon>
        <taxon>50 kb inversion clade</taxon>
        <taxon>dalbergioids sensu lato</taxon>
        <taxon>Dalbergieae</taxon>
        <taxon>Pterocarpus clade</taxon>
        <taxon>Stylosanthes</taxon>
    </lineage>
</organism>
<dbReference type="InterPro" id="IPR050665">
    <property type="entry name" value="Cytochrome_P450_Monooxygen"/>
</dbReference>
<name>A0ABU6QLF5_9FABA</name>
<reference evidence="13 14" key="1">
    <citation type="journal article" date="2023" name="Plants (Basel)">
        <title>Bridging the Gap: Combining Genomics and Transcriptomics Approaches to Understand Stylosanthes scabra, an Orphan Legume from the Brazilian Caatinga.</title>
        <authorList>
            <person name="Ferreira-Neto J.R.C."/>
            <person name="da Silva M.D."/>
            <person name="Binneck E."/>
            <person name="de Melo N.F."/>
            <person name="da Silva R.H."/>
            <person name="de Melo A.L.T.M."/>
            <person name="Pandolfi V."/>
            <person name="Bustamante F.O."/>
            <person name="Brasileiro-Vidal A.C."/>
            <person name="Benko-Iseppon A.M."/>
        </authorList>
    </citation>
    <scope>NUCLEOTIDE SEQUENCE [LARGE SCALE GENOMIC DNA]</scope>
    <source>
        <tissue evidence="13">Leaves</tissue>
    </source>
</reference>
<dbReference type="CDD" id="cd20642">
    <property type="entry name" value="CYP72"/>
    <property type="match status" value="1"/>
</dbReference>
<dbReference type="PRINTS" id="PR00385">
    <property type="entry name" value="P450"/>
</dbReference>
<dbReference type="PANTHER" id="PTHR24282">
    <property type="entry name" value="CYTOCHROME P450 FAMILY MEMBER"/>
    <property type="match status" value="1"/>
</dbReference>
<keyword evidence="5 11" id="KW-0479">Metal-binding</keyword>
<evidence type="ECO:0000256" key="11">
    <source>
        <dbReference type="RuleBase" id="RU000461"/>
    </source>
</evidence>
<evidence type="ECO:0000256" key="5">
    <source>
        <dbReference type="ARBA" id="ARBA00022723"/>
    </source>
</evidence>
<dbReference type="Gene3D" id="1.10.630.10">
    <property type="entry name" value="Cytochrome P450"/>
    <property type="match status" value="1"/>
</dbReference>
<evidence type="ECO:0000256" key="1">
    <source>
        <dbReference type="ARBA" id="ARBA00004167"/>
    </source>
</evidence>
<evidence type="ECO:0000256" key="12">
    <source>
        <dbReference type="SAM" id="Phobius"/>
    </source>
</evidence>
<dbReference type="InterPro" id="IPR001128">
    <property type="entry name" value="Cyt_P450"/>
</dbReference>
<keyword evidence="14" id="KW-1185">Reference proteome</keyword>
<evidence type="ECO:0008006" key="15">
    <source>
        <dbReference type="Google" id="ProtNLM"/>
    </source>
</evidence>
<keyword evidence="3 11" id="KW-0349">Heme</keyword>
<evidence type="ECO:0000313" key="14">
    <source>
        <dbReference type="Proteomes" id="UP001341840"/>
    </source>
</evidence>
<comment type="similarity">
    <text evidence="2 11">Belongs to the cytochrome P450 family.</text>
</comment>
<proteinExistence type="inferred from homology"/>
<feature type="transmembrane region" description="Helical" evidence="12">
    <location>
        <begin position="12"/>
        <end position="33"/>
    </location>
</feature>
<dbReference type="EMBL" id="JASCZI010000622">
    <property type="protein sequence ID" value="MED6112720.1"/>
    <property type="molecule type" value="Genomic_DNA"/>
</dbReference>
<evidence type="ECO:0000256" key="6">
    <source>
        <dbReference type="ARBA" id="ARBA00022989"/>
    </source>
</evidence>
<dbReference type="InterPro" id="IPR036396">
    <property type="entry name" value="Cyt_P450_sf"/>
</dbReference>